<keyword evidence="1" id="KW-1133">Transmembrane helix</keyword>
<organism evidence="4">
    <name type="scientific">Haemonchus placei</name>
    <name type="common">Barber's pole worm</name>
    <dbReference type="NCBI Taxonomy" id="6290"/>
    <lineage>
        <taxon>Eukaryota</taxon>
        <taxon>Metazoa</taxon>
        <taxon>Ecdysozoa</taxon>
        <taxon>Nematoda</taxon>
        <taxon>Chromadorea</taxon>
        <taxon>Rhabditida</taxon>
        <taxon>Rhabditina</taxon>
        <taxon>Rhabditomorpha</taxon>
        <taxon>Strongyloidea</taxon>
        <taxon>Trichostrongylidae</taxon>
        <taxon>Haemonchus</taxon>
    </lineage>
</organism>
<name>A0A0N4W4C1_HAEPC</name>
<proteinExistence type="predicted"/>
<evidence type="ECO:0000256" key="1">
    <source>
        <dbReference type="SAM" id="Phobius"/>
    </source>
</evidence>
<reference evidence="4" key="1">
    <citation type="submission" date="2017-02" db="UniProtKB">
        <authorList>
            <consortium name="WormBaseParasite"/>
        </authorList>
    </citation>
    <scope>IDENTIFICATION</scope>
</reference>
<dbReference type="WBParaSite" id="HPLM_0000473101-mRNA-1">
    <property type="protein sequence ID" value="HPLM_0000473101-mRNA-1"/>
    <property type="gene ID" value="HPLM_0000473101"/>
</dbReference>
<reference evidence="2 3" key="2">
    <citation type="submission" date="2018-11" db="EMBL/GenBank/DDBJ databases">
        <authorList>
            <consortium name="Pathogen Informatics"/>
        </authorList>
    </citation>
    <scope>NUCLEOTIDE SEQUENCE [LARGE SCALE GENOMIC DNA]</scope>
    <source>
        <strain evidence="2 3">MHpl1</strain>
    </source>
</reference>
<protein>
    <submittedName>
        <fullName evidence="4">Col_cuticle_N domain-containing protein</fullName>
    </submittedName>
</protein>
<dbReference type="EMBL" id="UZAF01016241">
    <property type="protein sequence ID" value="VDO23873.1"/>
    <property type="molecule type" value="Genomic_DNA"/>
</dbReference>
<dbReference type="Proteomes" id="UP000268014">
    <property type="component" value="Unassembled WGS sequence"/>
</dbReference>
<keyword evidence="1" id="KW-0472">Membrane</keyword>
<sequence>MSWPRLFVIVGGVAAMSLWAFTIFDDYTNSLSPAETSTEMVDVQSTGVVQLPG</sequence>
<feature type="transmembrane region" description="Helical" evidence="1">
    <location>
        <begin position="6"/>
        <end position="24"/>
    </location>
</feature>
<evidence type="ECO:0000313" key="2">
    <source>
        <dbReference type="EMBL" id="VDO23873.1"/>
    </source>
</evidence>
<keyword evidence="1" id="KW-0812">Transmembrane</keyword>
<dbReference type="AlphaFoldDB" id="A0A0N4W4C1"/>
<keyword evidence="3" id="KW-1185">Reference proteome</keyword>
<gene>
    <name evidence="2" type="ORF">HPLM_LOCUS4723</name>
</gene>
<accession>A0A0N4W4C1</accession>
<evidence type="ECO:0000313" key="4">
    <source>
        <dbReference type="WBParaSite" id="HPLM_0000473101-mRNA-1"/>
    </source>
</evidence>
<evidence type="ECO:0000313" key="3">
    <source>
        <dbReference type="Proteomes" id="UP000268014"/>
    </source>
</evidence>